<comment type="caution">
    <text evidence="13">The sequence shown here is derived from an EMBL/GenBank/DDBJ whole genome shotgun (WGS) entry which is preliminary data.</text>
</comment>
<dbReference type="NCBIfam" id="TIGR02946">
    <property type="entry name" value="acyl_WS_DGAT"/>
    <property type="match status" value="1"/>
</dbReference>
<dbReference type="AlphaFoldDB" id="A0A317EA53"/>
<dbReference type="GO" id="GO:0019432">
    <property type="term" value="P:triglyceride biosynthetic process"/>
    <property type="evidence" value="ECO:0007669"/>
    <property type="project" value="UniProtKB-UniPathway"/>
</dbReference>
<dbReference type="InterPro" id="IPR009721">
    <property type="entry name" value="O-acyltransferase_WSD1_C"/>
</dbReference>
<evidence type="ECO:0000313" key="13">
    <source>
        <dbReference type="EMBL" id="PWR22183.1"/>
    </source>
</evidence>
<dbReference type="SUPFAM" id="SSF52777">
    <property type="entry name" value="CoA-dependent acyltransferases"/>
    <property type="match status" value="1"/>
</dbReference>
<comment type="similarity">
    <text evidence="3">Belongs to the long-chain O-acyltransferase family.</text>
</comment>
<dbReference type="GO" id="GO:0004144">
    <property type="term" value="F:diacylglycerol O-acyltransferase activity"/>
    <property type="evidence" value="ECO:0007669"/>
    <property type="project" value="UniProtKB-EC"/>
</dbReference>
<comment type="pathway">
    <text evidence="2">Lipid metabolism.</text>
</comment>
<keyword evidence="8" id="KW-0443">Lipid metabolism</keyword>
<sequence length="507" mass="55453">MERLSGLDASFLYLETPTNHMHVGGLLILEPPADAGAGFFEKVKALVAGRLHLARAYRRRLQFVPLDIDHPLWVEDADFDLDFHMRHIAVPPPGTEAALMELVARLHSRPLDRSRPLWEFYVVEGLSGGRVAVYTKIHHCCIDGVAGTELMVSLLDFGPEPRETPPPDRPWVPDRAPNEIEVLARAAVHGVVQPVAMLRRLPKVLGTVLNVGRRALEPGAKLPPAPFQAPRTPFNRALTPHRRFAIRTLALGEVKAVKNLLGCTVNDVVLAVCSGALRRFLAGRDELPDRPLIAMCPISVRSEAEKGEMNNRVSAMLVSLATDVEDVIERVATIKDSTRDAKESYKALPADMLRDWSLFAAPLVAARAARLYSRYKIADLHRPVFNVVISNVPGPGFPLYLAGARLEHIFPVSIPADGVGINITVQSYIDHIEFGVIGDREILPDIEDFADLLALALGELKQAATTRADEAAEIAARVAARPAKALGAGRIRATVEEIVSRARRAGP</sequence>
<dbReference type="InterPro" id="IPR004255">
    <property type="entry name" value="O-acyltransferase_WSD1_N"/>
</dbReference>
<accession>A0A317EA53</accession>
<keyword evidence="5" id="KW-0444">Lipid biosynthesis</keyword>
<gene>
    <name evidence="13" type="ORF">DKG75_09460</name>
</gene>
<evidence type="ECO:0000256" key="7">
    <source>
        <dbReference type="ARBA" id="ARBA00022798"/>
    </source>
</evidence>
<dbReference type="PANTHER" id="PTHR31650">
    <property type="entry name" value="O-ACYLTRANSFERASE (WSD1-LIKE) FAMILY PROTEIN"/>
    <property type="match status" value="1"/>
</dbReference>
<proteinExistence type="inferred from homology"/>
<dbReference type="GO" id="GO:0071731">
    <property type="term" value="P:response to nitric oxide"/>
    <property type="evidence" value="ECO:0007669"/>
    <property type="project" value="TreeGrafter"/>
</dbReference>
<dbReference type="GO" id="GO:0005886">
    <property type="term" value="C:plasma membrane"/>
    <property type="evidence" value="ECO:0007669"/>
    <property type="project" value="TreeGrafter"/>
</dbReference>
<dbReference type="Pfam" id="PF06974">
    <property type="entry name" value="WS_DGAT_C"/>
    <property type="match status" value="1"/>
</dbReference>
<dbReference type="InterPro" id="IPR014292">
    <property type="entry name" value="Acyl_transf_WS/DGAT"/>
</dbReference>
<organism evidence="13 14">
    <name type="scientific">Zavarzinia compransoris</name>
    <dbReference type="NCBI Taxonomy" id="1264899"/>
    <lineage>
        <taxon>Bacteria</taxon>
        <taxon>Pseudomonadati</taxon>
        <taxon>Pseudomonadota</taxon>
        <taxon>Alphaproteobacteria</taxon>
        <taxon>Rhodospirillales</taxon>
        <taxon>Zavarziniaceae</taxon>
        <taxon>Zavarzinia</taxon>
    </lineage>
</organism>
<dbReference type="RefSeq" id="WP_109920828.1">
    <property type="nucleotide sequence ID" value="NZ_QGLF01000002.1"/>
</dbReference>
<name>A0A317EA53_9PROT</name>
<evidence type="ECO:0000256" key="10">
    <source>
        <dbReference type="ARBA" id="ARBA00048109"/>
    </source>
</evidence>
<reference evidence="14" key="1">
    <citation type="submission" date="2018-05" db="EMBL/GenBank/DDBJ databases">
        <title>Zavarzinia sp. HR-AS.</title>
        <authorList>
            <person name="Lee Y."/>
            <person name="Jeon C.O."/>
        </authorList>
    </citation>
    <scope>NUCLEOTIDE SEQUENCE [LARGE SCALE GENOMIC DNA]</scope>
    <source>
        <strain evidence="14">DSM 1231</strain>
    </source>
</reference>
<dbReference type="PANTHER" id="PTHR31650:SF1">
    <property type="entry name" value="WAX ESTER SYNTHASE_DIACYLGLYCEROL ACYLTRANSFERASE 4-RELATED"/>
    <property type="match status" value="1"/>
</dbReference>
<feature type="domain" description="O-acyltransferase WSD1 C-terminal" evidence="12">
    <location>
        <begin position="311"/>
        <end position="461"/>
    </location>
</feature>
<evidence type="ECO:0000256" key="8">
    <source>
        <dbReference type="ARBA" id="ARBA00023098"/>
    </source>
</evidence>
<keyword evidence="14" id="KW-1185">Reference proteome</keyword>
<comment type="pathway">
    <text evidence="1">Glycerolipid metabolism; triacylglycerol biosynthesis.</text>
</comment>
<evidence type="ECO:0000256" key="2">
    <source>
        <dbReference type="ARBA" id="ARBA00005189"/>
    </source>
</evidence>
<dbReference type="EMBL" id="QGLF01000002">
    <property type="protein sequence ID" value="PWR22183.1"/>
    <property type="molecule type" value="Genomic_DNA"/>
</dbReference>
<keyword evidence="6 13" id="KW-0808">Transferase</keyword>
<evidence type="ECO:0000256" key="6">
    <source>
        <dbReference type="ARBA" id="ARBA00022679"/>
    </source>
</evidence>
<dbReference type="GO" id="GO:0001666">
    <property type="term" value="P:response to hypoxia"/>
    <property type="evidence" value="ECO:0007669"/>
    <property type="project" value="TreeGrafter"/>
</dbReference>
<evidence type="ECO:0000313" key="14">
    <source>
        <dbReference type="Proteomes" id="UP000246077"/>
    </source>
</evidence>
<evidence type="ECO:0000256" key="5">
    <source>
        <dbReference type="ARBA" id="ARBA00022516"/>
    </source>
</evidence>
<dbReference type="EC" id="2.3.1.20" evidence="4"/>
<keyword evidence="7" id="KW-0319">Glycerol metabolism</keyword>
<evidence type="ECO:0000256" key="3">
    <source>
        <dbReference type="ARBA" id="ARBA00009587"/>
    </source>
</evidence>
<dbReference type="GO" id="GO:0006071">
    <property type="term" value="P:glycerol metabolic process"/>
    <property type="evidence" value="ECO:0007669"/>
    <property type="project" value="UniProtKB-KW"/>
</dbReference>
<evidence type="ECO:0000256" key="9">
    <source>
        <dbReference type="ARBA" id="ARBA00023315"/>
    </source>
</evidence>
<evidence type="ECO:0000256" key="4">
    <source>
        <dbReference type="ARBA" id="ARBA00013244"/>
    </source>
</evidence>
<comment type="catalytic activity">
    <reaction evidence="10">
        <text>an acyl-CoA + a 1,2-diacyl-sn-glycerol = a triacyl-sn-glycerol + CoA</text>
        <dbReference type="Rhea" id="RHEA:10868"/>
        <dbReference type="ChEBI" id="CHEBI:17815"/>
        <dbReference type="ChEBI" id="CHEBI:57287"/>
        <dbReference type="ChEBI" id="CHEBI:58342"/>
        <dbReference type="ChEBI" id="CHEBI:64615"/>
        <dbReference type="EC" id="2.3.1.20"/>
    </reaction>
</comment>
<dbReference type="Proteomes" id="UP000246077">
    <property type="component" value="Unassembled WGS sequence"/>
</dbReference>
<evidence type="ECO:0000256" key="1">
    <source>
        <dbReference type="ARBA" id="ARBA00004771"/>
    </source>
</evidence>
<dbReference type="OrthoDB" id="7440981at2"/>
<dbReference type="Pfam" id="PF03007">
    <property type="entry name" value="WS_DGAT_cat"/>
    <property type="match status" value="1"/>
</dbReference>
<evidence type="ECO:0000259" key="12">
    <source>
        <dbReference type="Pfam" id="PF06974"/>
    </source>
</evidence>
<dbReference type="UniPathway" id="UPA00282"/>
<dbReference type="GO" id="GO:0051701">
    <property type="term" value="P:biological process involved in interaction with host"/>
    <property type="evidence" value="ECO:0007669"/>
    <property type="project" value="TreeGrafter"/>
</dbReference>
<feature type="domain" description="O-acyltransferase WSD1-like N-terminal" evidence="11">
    <location>
        <begin position="4"/>
        <end position="269"/>
    </location>
</feature>
<keyword evidence="9 13" id="KW-0012">Acyltransferase</keyword>
<dbReference type="InterPro" id="IPR045034">
    <property type="entry name" value="O-acyltransferase_WSD1-like"/>
</dbReference>
<protein>
    <recommendedName>
        <fullName evidence="4">diacylglycerol O-acyltransferase</fullName>
        <ecNumber evidence="4">2.3.1.20</ecNumber>
    </recommendedName>
</protein>
<evidence type="ECO:0000259" key="11">
    <source>
        <dbReference type="Pfam" id="PF03007"/>
    </source>
</evidence>